<keyword evidence="8 9" id="KW-0411">Iron-sulfur</keyword>
<evidence type="ECO:0000256" key="4">
    <source>
        <dbReference type="ARBA" id="ARBA00022723"/>
    </source>
</evidence>
<dbReference type="NCBIfam" id="TIGR00276">
    <property type="entry name" value="tRNA epoxyqueuosine(34) reductase QueG"/>
    <property type="match status" value="1"/>
</dbReference>
<feature type="binding site" evidence="9">
    <location>
        <position position="139"/>
    </location>
    <ligand>
        <name>cob(II)alamin</name>
        <dbReference type="ChEBI" id="CHEBI:16304"/>
    </ligand>
</feature>
<feature type="binding site" evidence="9">
    <location>
        <position position="286"/>
    </location>
    <ligand>
        <name>tRNA</name>
        <dbReference type="ChEBI" id="CHEBI:17843"/>
    </ligand>
</feature>
<reference evidence="11 12" key="1">
    <citation type="submission" date="2021-01" db="EMBL/GenBank/DDBJ databases">
        <title>Genomic Encyclopedia of Type Strains, Phase IV (KMG-IV): sequencing the most valuable type-strain genomes for metagenomic binning, comparative biology and taxonomic classification.</title>
        <authorList>
            <person name="Goeker M."/>
        </authorList>
    </citation>
    <scope>NUCLEOTIDE SEQUENCE [LARGE SCALE GENOMIC DNA]</scope>
    <source>
        <strain evidence="11 12">DSM 24834</strain>
    </source>
</reference>
<comment type="similarity">
    <text evidence="9">Belongs to the QueG family.</text>
</comment>
<evidence type="ECO:0000313" key="11">
    <source>
        <dbReference type="EMBL" id="MBM7586316.1"/>
    </source>
</evidence>
<feature type="binding site" evidence="9">
    <location>
        <position position="245"/>
    </location>
    <ligand>
        <name>[4Fe-4S] cluster</name>
        <dbReference type="ChEBI" id="CHEBI:49883"/>
        <label>2</label>
    </ligand>
</feature>
<keyword evidence="9" id="KW-0170">Cobalt</keyword>
<comment type="subcellular location">
    <subcellularLocation>
        <location evidence="9">Cytoplasm</location>
    </subcellularLocation>
</comment>
<feature type="binding site" evidence="9">
    <location>
        <position position="163"/>
    </location>
    <ligand>
        <name>cob(II)alamin</name>
        <dbReference type="ChEBI" id="CHEBI:16304"/>
    </ligand>
</feature>
<feature type="binding site" evidence="9">
    <location>
        <position position="62"/>
    </location>
    <ligand>
        <name>cob(II)alamin</name>
        <dbReference type="ChEBI" id="CHEBI:16304"/>
    </ligand>
</feature>
<comment type="catalytic activity">
    <reaction evidence="9">
        <text>epoxyqueuosine(34) in tRNA + AH2 = queuosine(34) in tRNA + A + H2O</text>
        <dbReference type="Rhea" id="RHEA:32159"/>
        <dbReference type="Rhea" id="RHEA-COMP:18571"/>
        <dbReference type="Rhea" id="RHEA-COMP:18582"/>
        <dbReference type="ChEBI" id="CHEBI:13193"/>
        <dbReference type="ChEBI" id="CHEBI:15377"/>
        <dbReference type="ChEBI" id="CHEBI:17499"/>
        <dbReference type="ChEBI" id="CHEBI:194431"/>
        <dbReference type="ChEBI" id="CHEBI:194443"/>
        <dbReference type="EC" id="1.17.99.6"/>
    </reaction>
</comment>
<feature type="binding site" evidence="9">
    <location>
        <position position="225"/>
    </location>
    <ligand>
        <name>tRNA</name>
        <dbReference type="ChEBI" id="CHEBI:17843"/>
    </ligand>
</feature>
<dbReference type="GO" id="GO:0052693">
    <property type="term" value="F:epoxyqueuosine reductase activity"/>
    <property type="evidence" value="ECO:0007669"/>
    <property type="project" value="UniProtKB-EC"/>
</dbReference>
<keyword evidence="7 9" id="KW-0408">Iron</keyword>
<comment type="cofactor">
    <cofactor evidence="9">
        <name>cob(II)alamin</name>
        <dbReference type="ChEBI" id="CHEBI:16304"/>
    </cofactor>
</comment>
<accession>A0ABS2NFI5</accession>
<evidence type="ECO:0000256" key="7">
    <source>
        <dbReference type="ARBA" id="ARBA00023004"/>
    </source>
</evidence>
<dbReference type="InterPro" id="IPR004155">
    <property type="entry name" value="PBS_lyase_HEAT"/>
</dbReference>
<dbReference type="Gene3D" id="1.25.10.10">
    <property type="entry name" value="Leucine-rich Repeat Variant"/>
    <property type="match status" value="1"/>
</dbReference>
<dbReference type="PANTHER" id="PTHR30002:SF4">
    <property type="entry name" value="EPOXYQUEUOSINE REDUCTASE"/>
    <property type="match status" value="1"/>
</dbReference>
<evidence type="ECO:0000256" key="6">
    <source>
        <dbReference type="ARBA" id="ARBA00023002"/>
    </source>
</evidence>
<keyword evidence="4 9" id="KW-0479">Metal-binding</keyword>
<comment type="caution">
    <text evidence="9">Lacks conserved residue(s) required for the propagation of feature annotation.</text>
</comment>
<feature type="binding site" evidence="9">
    <location>
        <position position="193"/>
    </location>
    <ligand>
        <name>[4Fe-4S] cluster</name>
        <dbReference type="ChEBI" id="CHEBI:49883"/>
        <label>1</label>
    </ligand>
</feature>
<feature type="binding site" evidence="9">
    <location>
        <position position="157"/>
    </location>
    <ligand>
        <name>cob(II)alamin</name>
        <dbReference type="ChEBI" id="CHEBI:16304"/>
    </ligand>
</feature>
<feature type="binding site" evidence="9">
    <location>
        <position position="219"/>
    </location>
    <ligand>
        <name>[4Fe-4S] cluster</name>
        <dbReference type="ChEBI" id="CHEBI:49883"/>
        <label>2</label>
    </ligand>
</feature>
<comment type="function">
    <text evidence="9">Catalyzes the conversion of epoxyqueuosine (oQ) to queuosine (Q), which is a hypermodified base found in the wobble positions of tRNA(Asp), tRNA(Asn), tRNA(His) and tRNA(Tyr).</text>
</comment>
<feature type="binding site" evidence="9">
    <location>
        <position position="199"/>
    </location>
    <ligand>
        <name>[4Fe-4S] cluster</name>
        <dbReference type="ChEBI" id="CHEBI:49883"/>
        <label>1</label>
    </ligand>
</feature>
<dbReference type="HAMAP" id="MF_00916">
    <property type="entry name" value="QueG"/>
    <property type="match status" value="1"/>
</dbReference>
<dbReference type="InterPro" id="IPR013542">
    <property type="entry name" value="QueG_DUF1730"/>
</dbReference>
<feature type="binding site" evidence="9">
    <location>
        <position position="300"/>
    </location>
    <ligand>
        <name>tRNA</name>
        <dbReference type="ChEBI" id="CHEBI:17843"/>
    </ligand>
</feature>
<keyword evidence="5 9" id="KW-0671">Queuosine biosynthesis</keyword>
<dbReference type="InterPro" id="IPR004453">
    <property type="entry name" value="QueG"/>
</dbReference>
<evidence type="ECO:0000256" key="9">
    <source>
        <dbReference type="HAMAP-Rule" id="MF_00916"/>
    </source>
</evidence>
<evidence type="ECO:0000256" key="2">
    <source>
        <dbReference type="ARBA" id="ARBA00022490"/>
    </source>
</evidence>
<dbReference type="SUPFAM" id="SSF54862">
    <property type="entry name" value="4Fe-4S ferredoxins"/>
    <property type="match status" value="1"/>
</dbReference>
<evidence type="ECO:0000259" key="10">
    <source>
        <dbReference type="PROSITE" id="PS51379"/>
    </source>
</evidence>
<evidence type="ECO:0000256" key="1">
    <source>
        <dbReference type="ARBA" id="ARBA00022485"/>
    </source>
</evidence>
<dbReference type="SMART" id="SM00567">
    <property type="entry name" value="EZ_HEAT"/>
    <property type="match status" value="2"/>
</dbReference>
<dbReference type="InterPro" id="IPR017896">
    <property type="entry name" value="4Fe4S_Fe-S-bd"/>
</dbReference>
<feature type="binding site" evidence="9">
    <location>
        <position position="174"/>
    </location>
    <ligand>
        <name>cob(II)alamin</name>
        <dbReference type="ChEBI" id="CHEBI:16304"/>
    </ligand>
</feature>
<keyword evidence="1 9" id="KW-0004">4Fe-4S</keyword>
<comment type="cofactor">
    <cofactor evidence="9">
        <name>[4Fe-4S] cluster</name>
        <dbReference type="ChEBI" id="CHEBI:49883"/>
    </cofactor>
    <text evidence="9">Binds 2 [4Fe-4S] clusters per monomer.</text>
</comment>
<proteinExistence type="inferred from homology"/>
<dbReference type="Proteomes" id="UP001646157">
    <property type="component" value="Unassembled WGS sequence"/>
</dbReference>
<keyword evidence="2 9" id="KW-0963">Cytoplasm</keyword>
<protein>
    <recommendedName>
        <fullName evidence="9">Epoxyqueuosine reductase</fullName>
        <ecNumber evidence="9">1.17.99.6</ecNumber>
    </recommendedName>
    <alternativeName>
        <fullName evidence="9">Queuosine biosynthesis protein QueG</fullName>
    </alternativeName>
</protein>
<feature type="binding site" evidence="9">
    <location>
        <position position="252"/>
    </location>
    <ligand>
        <name>[4Fe-4S] cluster</name>
        <dbReference type="ChEBI" id="CHEBI:49883"/>
        <label>1</label>
    </ligand>
</feature>
<feature type="binding site" evidence="9">
    <location>
        <position position="302"/>
    </location>
    <ligand>
        <name>tRNA</name>
        <dbReference type="ChEBI" id="CHEBI:17843"/>
    </ligand>
</feature>
<evidence type="ECO:0000313" key="12">
    <source>
        <dbReference type="Proteomes" id="UP001646157"/>
    </source>
</evidence>
<keyword evidence="12" id="KW-1185">Reference proteome</keyword>
<feature type="active site" description="Proton donor" evidence="9">
    <location>
        <position position="139"/>
    </location>
</feature>
<feature type="binding site" evidence="9">
    <location>
        <position position="303"/>
    </location>
    <ligand>
        <name>tRNA</name>
        <dbReference type="ChEBI" id="CHEBI:17843"/>
    </ligand>
</feature>
<feature type="binding site" evidence="9">
    <location>
        <position position="196"/>
    </location>
    <ligand>
        <name>[4Fe-4S] cluster</name>
        <dbReference type="ChEBI" id="CHEBI:49883"/>
        <label>1</label>
    </ligand>
</feature>
<comment type="subunit">
    <text evidence="9">Monomer.</text>
</comment>
<dbReference type="InterPro" id="IPR016024">
    <property type="entry name" value="ARM-type_fold"/>
</dbReference>
<keyword evidence="3 9" id="KW-0819">tRNA processing</keyword>
<comment type="pathway">
    <text evidence="9">tRNA modification; tRNA-queuosine biosynthesis.</text>
</comment>
<dbReference type="Pfam" id="PF08331">
    <property type="entry name" value="QueG_DUF1730"/>
    <property type="match status" value="1"/>
</dbReference>
<dbReference type="PROSITE" id="PS51379">
    <property type="entry name" value="4FE4S_FER_2"/>
    <property type="match status" value="1"/>
</dbReference>
<name>A0ABS2NFI5_9BACI</name>
<keyword evidence="6 9" id="KW-0560">Oxidoreductase</keyword>
<comment type="caution">
    <text evidence="11">The sequence shown here is derived from an EMBL/GenBank/DDBJ whole genome shotgun (WGS) entry which is preliminary data.</text>
</comment>
<sequence length="384" mass="43409">MLTFDMDFQKLKNEIIEYSKTIGIDKIGFTTANTFSEMKNLLIRQEMLGYQSGFEEKDIDKRVDPSLIFDQPRSIIAIALAYPSRMENAPRSKKGERRGIFCRASWGQDYHDVLRNRLQKLEEYISSKVPDAKFKSMVDTGELVDRAVAERAGIGWSGKNCAIITPEFGSYVYLGEMITNLPFEPDEPMTDQCGTCNKCVDVCPTGALVEGGQLDAGKCIAFLTQTKGFLPDKYRTKLGNRLYGCDTCQTVCPENKRKDFHIHEEMEPDPELVKPLLKPLLTITNRDFKEKYGKMSGSWRGKKPIQRNAIIALAHYKDDTAIDELITVMKKDVRPVMRGTAAWAIGKIGHEQGFSALIEAKNVEKDKEVLAEINKGLKLLEEQK</sequence>
<dbReference type="Gene3D" id="3.30.70.20">
    <property type="match status" value="1"/>
</dbReference>
<evidence type="ECO:0000256" key="3">
    <source>
        <dbReference type="ARBA" id="ARBA00022694"/>
    </source>
</evidence>
<feature type="binding site" evidence="9">
    <location>
        <position position="203"/>
    </location>
    <ligand>
        <name>[4Fe-4S] cluster</name>
        <dbReference type="ChEBI" id="CHEBI:49883"/>
        <label>2</label>
    </ligand>
</feature>
<dbReference type="InterPro" id="IPR011989">
    <property type="entry name" value="ARM-like"/>
</dbReference>
<feature type="binding site" evidence="9">
    <location>
        <begin position="245"/>
        <end position="246"/>
    </location>
    <ligand>
        <name>cob(II)alamin</name>
        <dbReference type="ChEBI" id="CHEBI:16304"/>
    </ligand>
</feature>
<evidence type="ECO:0000256" key="8">
    <source>
        <dbReference type="ARBA" id="ARBA00023014"/>
    </source>
</evidence>
<gene>
    <name evidence="9" type="primary">queG</name>
    <name evidence="11" type="ORF">JOC86_002868</name>
</gene>
<dbReference type="SUPFAM" id="SSF48371">
    <property type="entry name" value="ARM repeat"/>
    <property type="match status" value="1"/>
</dbReference>
<keyword evidence="9" id="KW-0846">Cobalamin</keyword>
<dbReference type="PANTHER" id="PTHR30002">
    <property type="entry name" value="EPOXYQUEUOSINE REDUCTASE"/>
    <property type="match status" value="1"/>
</dbReference>
<dbReference type="PROSITE" id="PS00198">
    <property type="entry name" value="4FE4S_FER_1"/>
    <property type="match status" value="1"/>
</dbReference>
<feature type="binding site" evidence="9">
    <location>
        <position position="160"/>
    </location>
    <ligand>
        <name>cob(II)alamin</name>
        <dbReference type="ChEBI" id="CHEBI:16304"/>
    </ligand>
</feature>
<feature type="domain" description="4Fe-4S ferredoxin-type" evidence="10">
    <location>
        <begin position="181"/>
        <end position="213"/>
    </location>
</feature>
<dbReference type="EMBL" id="JAFBDZ010000003">
    <property type="protein sequence ID" value="MBM7586316.1"/>
    <property type="molecule type" value="Genomic_DNA"/>
</dbReference>
<organism evidence="11 12">
    <name type="scientific">Rossellomorea pakistanensis</name>
    <dbReference type="NCBI Taxonomy" id="992288"/>
    <lineage>
        <taxon>Bacteria</taxon>
        <taxon>Bacillati</taxon>
        <taxon>Bacillota</taxon>
        <taxon>Bacilli</taxon>
        <taxon>Bacillales</taxon>
        <taxon>Bacillaceae</taxon>
        <taxon>Rossellomorea</taxon>
    </lineage>
</organism>
<feature type="binding site" evidence="9">
    <location>
        <position position="285"/>
    </location>
    <ligand>
        <name>tRNA</name>
        <dbReference type="ChEBI" id="CHEBI:17843"/>
    </ligand>
</feature>
<feature type="binding site" evidence="9">
    <location>
        <position position="102"/>
    </location>
    <ligand>
        <name>cob(II)alamin</name>
        <dbReference type="ChEBI" id="CHEBI:16304"/>
    </ligand>
</feature>
<dbReference type="Pfam" id="PF13484">
    <property type="entry name" value="Fer4_16"/>
    <property type="match status" value="1"/>
</dbReference>
<dbReference type="InterPro" id="IPR017900">
    <property type="entry name" value="4Fe4S_Fe_S_CS"/>
</dbReference>
<evidence type="ECO:0000256" key="5">
    <source>
        <dbReference type="ARBA" id="ARBA00022785"/>
    </source>
</evidence>
<feature type="binding site" evidence="9">
    <location>
        <position position="248"/>
    </location>
    <ligand>
        <name>[4Fe-4S] cluster</name>
        <dbReference type="ChEBI" id="CHEBI:49883"/>
        <label>2</label>
    </ligand>
</feature>
<dbReference type="EC" id="1.17.99.6" evidence="9"/>
<dbReference type="Pfam" id="PF13646">
    <property type="entry name" value="HEAT_2"/>
    <property type="match status" value="1"/>
</dbReference>
<feature type="binding site" evidence="9">
    <location>
        <position position="227"/>
    </location>
    <ligand>
        <name>tRNA</name>
        <dbReference type="ChEBI" id="CHEBI:17843"/>
    </ligand>
</feature>